<evidence type="ECO:0000256" key="1">
    <source>
        <dbReference type="SAM" id="MobiDB-lite"/>
    </source>
</evidence>
<protein>
    <submittedName>
        <fullName evidence="4">Endo/exonuclease/phosphatase domain-containing protein</fullName>
    </submittedName>
</protein>
<name>A0A1I7Y090_9BILA</name>
<sequence>MGRVRRTPANERYSFNRPQERTIRKWRPQVPMDVDRVARDVVNDIATRFRTNIGPSPAPGFIPATERPEFIFHAVSSPAKNARLAQRVQTPRPKLAVTKLNRTTTPRRRIQCVEIDEDTTTSSRSNTVAESDSEIEIVHVKLTNPKASAKVTLVLSGQEEEVIEIEKPRSNIQDCPEIIYIPGEEVEKANGVPLDDTIILLDDTPDNSRLRTHKAKRNTPSKSPRAGRKSVFADTLRKLRNLQAAMKLPKFPPLVVNSNSIFSCGASGNYAVQYRRSCEAPSSKFAIKPTTFFKNANMYGQDPAIFIDSLSYHSQLLYGVPLRKWEEIQEVDDPSPQIRVCSYNVLCQPTIDRTAYLYRHTKEFPYSLEWESRWLLLEKEFKTLRADIFCLQEVYYEHYSSHFLPIMEKLGYIGHYERKAGGTLDVVDGCAIFYIKDVFDEVQYRRVQMFAQDDTVLDKPNVGQVIRLRHKKTKRDICVANTHLIYNTRSGHRKFAQLALLLAHLKQVCDYRVPGEASSQRPDYIICGDMNMEPFCDIYRFIIEKKLDLQKCKQREMSGQGEVDQTIGVPMNPPLVTRLKNDCTLGEATERISHESSIWTHTLDFASSYFHLQTGNRHDCSTFHTRSALNPDFIFYSVKETYVHIDDTIQVQEGGLRLIQRLELPDVSEAEATLGPWPNPQTPSDHVPLLVDFALV</sequence>
<evidence type="ECO:0000313" key="4">
    <source>
        <dbReference type="WBParaSite" id="L893_g11270.t1"/>
    </source>
</evidence>
<dbReference type="WBParaSite" id="L893_g11270.t1">
    <property type="protein sequence ID" value="L893_g11270.t1"/>
    <property type="gene ID" value="L893_g11270"/>
</dbReference>
<reference evidence="4" key="1">
    <citation type="submission" date="2016-11" db="UniProtKB">
        <authorList>
            <consortium name="WormBaseParasite"/>
        </authorList>
    </citation>
    <scope>IDENTIFICATION</scope>
</reference>
<evidence type="ECO:0000259" key="2">
    <source>
        <dbReference type="Pfam" id="PF03372"/>
    </source>
</evidence>
<dbReference type="SUPFAM" id="SSF56219">
    <property type="entry name" value="DNase I-like"/>
    <property type="match status" value="1"/>
</dbReference>
<dbReference type="InterPro" id="IPR050410">
    <property type="entry name" value="CCR4/nocturin_mRNA_transcr"/>
</dbReference>
<proteinExistence type="predicted"/>
<dbReference type="PANTHER" id="PTHR12121:SF34">
    <property type="entry name" value="PROTEIN ANGEL"/>
    <property type="match status" value="1"/>
</dbReference>
<accession>A0A1I7Y090</accession>
<dbReference type="InterPro" id="IPR036691">
    <property type="entry name" value="Endo/exonu/phosph_ase_sf"/>
</dbReference>
<feature type="region of interest" description="Disordered" evidence="1">
    <location>
        <begin position="205"/>
        <end position="228"/>
    </location>
</feature>
<dbReference type="AlphaFoldDB" id="A0A1I7Y090"/>
<dbReference type="InterPro" id="IPR005135">
    <property type="entry name" value="Endo/exonuclease/phosphatase"/>
</dbReference>
<dbReference type="Pfam" id="PF03372">
    <property type="entry name" value="Exo_endo_phos"/>
    <property type="match status" value="1"/>
</dbReference>
<organism evidence="3 4">
    <name type="scientific">Steinernema glaseri</name>
    <dbReference type="NCBI Taxonomy" id="37863"/>
    <lineage>
        <taxon>Eukaryota</taxon>
        <taxon>Metazoa</taxon>
        <taxon>Ecdysozoa</taxon>
        <taxon>Nematoda</taxon>
        <taxon>Chromadorea</taxon>
        <taxon>Rhabditida</taxon>
        <taxon>Tylenchina</taxon>
        <taxon>Panagrolaimomorpha</taxon>
        <taxon>Strongyloidoidea</taxon>
        <taxon>Steinernematidae</taxon>
        <taxon>Steinernema</taxon>
    </lineage>
</organism>
<keyword evidence="3" id="KW-1185">Reference proteome</keyword>
<dbReference type="GO" id="GO:0000175">
    <property type="term" value="F:3'-5'-RNA exonuclease activity"/>
    <property type="evidence" value="ECO:0007669"/>
    <property type="project" value="TreeGrafter"/>
</dbReference>
<dbReference type="Gene3D" id="3.60.10.10">
    <property type="entry name" value="Endonuclease/exonuclease/phosphatase"/>
    <property type="match status" value="1"/>
</dbReference>
<feature type="domain" description="Endonuclease/exonuclease/phosphatase" evidence="2">
    <location>
        <begin position="342"/>
        <end position="686"/>
    </location>
</feature>
<dbReference type="Proteomes" id="UP000095287">
    <property type="component" value="Unplaced"/>
</dbReference>
<evidence type="ECO:0000313" key="3">
    <source>
        <dbReference type="Proteomes" id="UP000095287"/>
    </source>
</evidence>
<dbReference type="PANTHER" id="PTHR12121">
    <property type="entry name" value="CARBON CATABOLITE REPRESSOR PROTEIN 4"/>
    <property type="match status" value="1"/>
</dbReference>
<feature type="compositionally biased region" description="Basic residues" evidence="1">
    <location>
        <begin position="210"/>
        <end position="219"/>
    </location>
</feature>